<feature type="domain" description="Cytochrome b561 bacterial/Ni-hydrogenase" evidence="8">
    <location>
        <begin position="103"/>
        <end position="322"/>
    </location>
</feature>
<sequence>MSDQPPTDDLRRPVPNEAQLQDEFRHTALLDHEQAEPRMSLGRVHMRVRGRFVSVWWAIPILTAAGVLIVLAAKLYAGSPAGRALMAQYPCIPHDPPVPAGVPAFVRWTHLLTFFFLIIIVRSGLQILCDHPRLYLKVHCTPGREWLRFRGPVPSDVVWTAKQDAIMLSPLVGLPGGRHTIGVARHWHFIFDILFVITGVVYVVFFFATPWVNRLLPTHLSLFPEAASCAVTYLSLHLPQGSIGFFRYDALQQLSYFAVIFVLGPLAILTGLAMSPALDNRYRWYARLFGNRQIARSLHLLVMLSFVLFFIGHMTLVALTGFAPNLNDITLGVNRNDLNGFGIWLLVLILVVGFNVWAVRLSWTHTRVLQRVSNATVGRGMNLLFDRFAPKVQYQRKDISPYFWPNHSRLPEGREWDELCANDFRSYRLKVHGLVEHPVELSLNDLQEMAKQEQITMHNCIQGWSGIAEWGGLPFSALIDLVRPQLDARWVMFYSFAEGGRGGTYYDSHSIEDMRHPQSLLAYEMNGARLPILHGGPLRLRVENQLGFKHVKWISEIEFVHHFSERFAGFGGYQEDHEFFGYRDQI</sequence>
<feature type="transmembrane region" description="Helical" evidence="6">
    <location>
        <begin position="343"/>
        <end position="363"/>
    </location>
</feature>
<dbReference type="Pfam" id="PF00174">
    <property type="entry name" value="Oxidored_molyb"/>
    <property type="match status" value="1"/>
</dbReference>
<evidence type="ECO:0000256" key="4">
    <source>
        <dbReference type="ARBA" id="ARBA00022989"/>
    </source>
</evidence>
<protein>
    <submittedName>
        <fullName evidence="9">Molybdopterin-dependent oxidoreductase</fullName>
    </submittedName>
</protein>
<feature type="transmembrane region" description="Helical" evidence="6">
    <location>
        <begin position="298"/>
        <end position="323"/>
    </location>
</feature>
<reference evidence="10" key="2">
    <citation type="submission" date="2018-05" db="EMBL/GenBank/DDBJ databases">
        <authorList>
            <person name="Ferrari B."/>
        </authorList>
    </citation>
    <scope>NUCLEOTIDE SEQUENCE</scope>
    <source>
        <strain evidence="10">RRmetagenome_bin12</strain>
    </source>
</reference>
<feature type="domain" description="Oxidoreductase molybdopterin-binding" evidence="7">
    <location>
        <begin position="423"/>
        <end position="565"/>
    </location>
</feature>
<evidence type="ECO:0000256" key="3">
    <source>
        <dbReference type="ARBA" id="ARBA00022692"/>
    </source>
</evidence>
<evidence type="ECO:0000259" key="7">
    <source>
        <dbReference type="Pfam" id="PF00174"/>
    </source>
</evidence>
<dbReference type="EMBL" id="QHBU01000189">
    <property type="protein sequence ID" value="PZR79820.1"/>
    <property type="molecule type" value="Genomic_DNA"/>
</dbReference>
<comment type="subcellular location">
    <subcellularLocation>
        <location evidence="1">Cell membrane</location>
        <topology evidence="1">Multi-pass membrane protein</topology>
    </subcellularLocation>
</comment>
<dbReference type="InterPro" id="IPR016174">
    <property type="entry name" value="Di-haem_cyt_TM"/>
</dbReference>
<evidence type="ECO:0000313" key="12">
    <source>
        <dbReference type="Proteomes" id="UP000606991"/>
    </source>
</evidence>
<dbReference type="GO" id="GO:0022904">
    <property type="term" value="P:respiratory electron transport chain"/>
    <property type="evidence" value="ECO:0007669"/>
    <property type="project" value="InterPro"/>
</dbReference>
<evidence type="ECO:0000256" key="5">
    <source>
        <dbReference type="ARBA" id="ARBA00023136"/>
    </source>
</evidence>
<feature type="transmembrane region" description="Helical" evidence="6">
    <location>
        <begin position="55"/>
        <end position="77"/>
    </location>
</feature>
<dbReference type="GO" id="GO:0016020">
    <property type="term" value="C:membrane"/>
    <property type="evidence" value="ECO:0007669"/>
    <property type="project" value="InterPro"/>
</dbReference>
<dbReference type="Gene3D" id="3.90.420.10">
    <property type="entry name" value="Oxidoreductase, molybdopterin-binding domain"/>
    <property type="match status" value="1"/>
</dbReference>
<keyword evidence="3 6" id="KW-0812">Transmembrane</keyword>
<feature type="transmembrane region" description="Helical" evidence="6">
    <location>
        <begin position="105"/>
        <end position="125"/>
    </location>
</feature>
<dbReference type="RefSeq" id="WP_337309720.1">
    <property type="nucleotide sequence ID" value="NZ_JAEKNS010000043.1"/>
</dbReference>
<keyword evidence="5 6" id="KW-0472">Membrane</keyword>
<evidence type="ECO:0000256" key="2">
    <source>
        <dbReference type="ARBA" id="ARBA00022475"/>
    </source>
</evidence>
<evidence type="ECO:0000313" key="10">
    <source>
        <dbReference type="EMBL" id="PZR79820.1"/>
    </source>
</evidence>
<feature type="transmembrane region" description="Helical" evidence="6">
    <location>
        <begin position="189"/>
        <end position="212"/>
    </location>
</feature>
<evidence type="ECO:0000313" key="9">
    <source>
        <dbReference type="EMBL" id="MBJ7593944.1"/>
    </source>
</evidence>
<gene>
    <name evidence="10" type="ORF">DLM65_09830</name>
    <name evidence="9" type="ORF">JF886_03630</name>
</gene>
<dbReference type="InterPro" id="IPR000572">
    <property type="entry name" value="OxRdtase_Mopterin-bd_dom"/>
</dbReference>
<reference evidence="9 12" key="3">
    <citation type="submission" date="2020-10" db="EMBL/GenBank/DDBJ databases">
        <title>Ca. Dormibacterota MAGs.</title>
        <authorList>
            <person name="Montgomery K."/>
        </authorList>
    </citation>
    <scope>NUCLEOTIDE SEQUENCE [LARGE SCALE GENOMIC DNA]</scope>
    <source>
        <strain evidence="9">SC8812_S17_18</strain>
    </source>
</reference>
<dbReference type="Pfam" id="PF01292">
    <property type="entry name" value="Ni_hydr_CYTB"/>
    <property type="match status" value="1"/>
</dbReference>
<dbReference type="InterPro" id="IPR036374">
    <property type="entry name" value="OxRdtase_Mopterin-bd_sf"/>
</dbReference>
<evidence type="ECO:0000256" key="6">
    <source>
        <dbReference type="SAM" id="Phobius"/>
    </source>
</evidence>
<proteinExistence type="predicted"/>
<dbReference type="InterPro" id="IPR011577">
    <property type="entry name" value="Cyt_b561_bac/Ni-Hgenase"/>
</dbReference>
<dbReference type="EMBL" id="JAEKNS010000043">
    <property type="protein sequence ID" value="MBJ7593944.1"/>
    <property type="molecule type" value="Genomic_DNA"/>
</dbReference>
<keyword evidence="2" id="KW-1003">Cell membrane</keyword>
<dbReference type="SUPFAM" id="SSF56524">
    <property type="entry name" value="Oxidoreductase molybdopterin-binding domain"/>
    <property type="match status" value="1"/>
</dbReference>
<dbReference type="PANTHER" id="PTHR43032">
    <property type="entry name" value="PROTEIN-METHIONINE-SULFOXIDE REDUCTASE"/>
    <property type="match status" value="1"/>
</dbReference>
<dbReference type="AlphaFoldDB" id="A0A2W5Z3N1"/>
<dbReference type="Gene3D" id="1.20.950.20">
    <property type="entry name" value="Transmembrane di-heme cytochromes, Chain C"/>
    <property type="match status" value="1"/>
</dbReference>
<evidence type="ECO:0000259" key="8">
    <source>
        <dbReference type="Pfam" id="PF01292"/>
    </source>
</evidence>
<evidence type="ECO:0000256" key="1">
    <source>
        <dbReference type="ARBA" id="ARBA00004651"/>
    </source>
</evidence>
<name>A0A2W5Z3N1_9BACT</name>
<feature type="transmembrane region" description="Helical" evidence="6">
    <location>
        <begin position="254"/>
        <end position="278"/>
    </location>
</feature>
<accession>A0A934N555</accession>
<comment type="caution">
    <text evidence="10">The sequence shown here is derived from an EMBL/GenBank/DDBJ whole genome shotgun (WGS) entry which is preliminary data.</text>
</comment>
<organism evidence="10 11">
    <name type="scientific">Candidatus Aeolococcus gillhamiae</name>
    <dbReference type="NCBI Taxonomy" id="3127015"/>
    <lineage>
        <taxon>Bacteria</taxon>
        <taxon>Bacillati</taxon>
        <taxon>Candidatus Dormiibacterota</taxon>
        <taxon>Candidatus Dormibacteria</taxon>
        <taxon>Candidatus Aeolococcales</taxon>
        <taxon>Candidatus Aeolococcaceae</taxon>
        <taxon>Candidatus Aeolococcus</taxon>
    </lineage>
</organism>
<evidence type="ECO:0000313" key="11">
    <source>
        <dbReference type="Proteomes" id="UP000248724"/>
    </source>
</evidence>
<dbReference type="Proteomes" id="UP000606991">
    <property type="component" value="Unassembled WGS sequence"/>
</dbReference>
<keyword evidence="4 6" id="KW-1133">Transmembrane helix</keyword>
<dbReference type="Proteomes" id="UP000248724">
    <property type="component" value="Unassembled WGS sequence"/>
</dbReference>
<dbReference type="SUPFAM" id="SSF81342">
    <property type="entry name" value="Transmembrane di-heme cytochromes"/>
    <property type="match status" value="1"/>
</dbReference>
<accession>A0A2W5Z3N1</accession>
<reference evidence="10 11" key="1">
    <citation type="journal article" date="2017" name="Nature">
        <title>Atmospheric trace gases support primary production in Antarctic desert surface soil.</title>
        <authorList>
            <person name="Ji M."/>
            <person name="Greening C."/>
            <person name="Vanwonterghem I."/>
            <person name="Carere C.R."/>
            <person name="Bay S.K."/>
            <person name="Steen J.A."/>
            <person name="Montgomery K."/>
            <person name="Lines T."/>
            <person name="Beardall J."/>
            <person name="van Dorst J."/>
            <person name="Snape I."/>
            <person name="Stott M.B."/>
            <person name="Hugenholtz P."/>
            <person name="Ferrari B.C."/>
        </authorList>
    </citation>
    <scope>NUCLEOTIDE SEQUENCE [LARGE SCALE GENOMIC DNA]</scope>
    <source>
        <strain evidence="10">RRmetagenome_bin12</strain>
    </source>
</reference>